<keyword evidence="1" id="KW-1133">Transmembrane helix</keyword>
<dbReference type="Proteomes" id="UP001232148">
    <property type="component" value="Unassembled WGS sequence"/>
</dbReference>
<organism evidence="3 4">
    <name type="scientific">Colletotrichum zoysiae</name>
    <dbReference type="NCBI Taxonomy" id="1216348"/>
    <lineage>
        <taxon>Eukaryota</taxon>
        <taxon>Fungi</taxon>
        <taxon>Dikarya</taxon>
        <taxon>Ascomycota</taxon>
        <taxon>Pezizomycotina</taxon>
        <taxon>Sordariomycetes</taxon>
        <taxon>Hypocreomycetidae</taxon>
        <taxon>Glomerellales</taxon>
        <taxon>Glomerellaceae</taxon>
        <taxon>Colletotrichum</taxon>
        <taxon>Colletotrichum graminicola species complex</taxon>
    </lineage>
</organism>
<keyword evidence="1" id="KW-0812">Transmembrane</keyword>
<feature type="transmembrane region" description="Helical" evidence="1">
    <location>
        <begin position="234"/>
        <end position="258"/>
    </location>
</feature>
<feature type="chain" id="PRO_5041925771" description="NAD-specific glutamate dehydrogenase" evidence="2">
    <location>
        <begin position="25"/>
        <end position="387"/>
    </location>
</feature>
<proteinExistence type="predicted"/>
<evidence type="ECO:0000256" key="1">
    <source>
        <dbReference type="SAM" id="Phobius"/>
    </source>
</evidence>
<name>A0AAD9LY76_9PEZI</name>
<sequence>MSGFFMCSVSALVVLLVDLGGLGAGVDGLGVLAHAVEGLGLADVGADEGRVLLDGGVAVLDGAGELEQLDEGGGAVAVAPGVVGRALDHLRVGGDGAGPVALLELLVAVLAGLLGLGGVDVGQAGLLDLVALGGAQLGVDLGGAVLRQGLFVVLDGQLEVALLLVGGADARVRLGDQLEVGVDLAALLDGLGAGLDGLVVVALLEVGGAEVVEVGDVLVQLPGLAVVRDGLVKVSLLVVLGTQRLLLVGLLLGLLLGQGLLVEFFGFGLGLGGGGLLGGGLRLGRGGRGIAHLGVLGNVVGHAHLHVDAHQDTEDLQHAGVGEQVGRALGVLLHLLELGHEGGVCEETGRLGVGGELLDELGVVEHVAEAASRVAGVCSQSVSQSAC</sequence>
<evidence type="ECO:0000313" key="3">
    <source>
        <dbReference type="EMBL" id="KAK2025424.1"/>
    </source>
</evidence>
<keyword evidence="4" id="KW-1185">Reference proteome</keyword>
<dbReference type="AlphaFoldDB" id="A0AAD9LY76"/>
<evidence type="ECO:0000313" key="4">
    <source>
        <dbReference type="Proteomes" id="UP001232148"/>
    </source>
</evidence>
<reference evidence="3" key="1">
    <citation type="submission" date="2021-06" db="EMBL/GenBank/DDBJ databases">
        <title>Comparative genomics, transcriptomics and evolutionary studies reveal genomic signatures of adaptation to plant cell wall in hemibiotrophic fungi.</title>
        <authorList>
            <consortium name="DOE Joint Genome Institute"/>
            <person name="Baroncelli R."/>
            <person name="Diaz J.F."/>
            <person name="Benocci T."/>
            <person name="Peng M."/>
            <person name="Battaglia E."/>
            <person name="Haridas S."/>
            <person name="Andreopoulos W."/>
            <person name="Labutti K."/>
            <person name="Pangilinan J."/>
            <person name="Floch G.L."/>
            <person name="Makela M.R."/>
            <person name="Henrissat B."/>
            <person name="Grigoriev I.V."/>
            <person name="Crouch J.A."/>
            <person name="De Vries R.P."/>
            <person name="Sukno S.A."/>
            <person name="Thon M.R."/>
        </authorList>
    </citation>
    <scope>NUCLEOTIDE SEQUENCE</scope>
    <source>
        <strain evidence="3">MAFF235873</strain>
    </source>
</reference>
<dbReference type="EMBL" id="MU842937">
    <property type="protein sequence ID" value="KAK2025424.1"/>
    <property type="molecule type" value="Genomic_DNA"/>
</dbReference>
<evidence type="ECO:0008006" key="5">
    <source>
        <dbReference type="Google" id="ProtNLM"/>
    </source>
</evidence>
<feature type="transmembrane region" description="Helical" evidence="1">
    <location>
        <begin position="100"/>
        <end position="119"/>
    </location>
</feature>
<feature type="signal peptide" evidence="2">
    <location>
        <begin position="1"/>
        <end position="24"/>
    </location>
</feature>
<comment type="caution">
    <text evidence="3">The sequence shown here is derived from an EMBL/GenBank/DDBJ whole genome shotgun (WGS) entry which is preliminary data.</text>
</comment>
<accession>A0AAD9LY76</accession>
<keyword evidence="1" id="KW-0472">Membrane</keyword>
<evidence type="ECO:0000256" key="2">
    <source>
        <dbReference type="SAM" id="SignalP"/>
    </source>
</evidence>
<protein>
    <recommendedName>
        <fullName evidence="5">NAD-specific glutamate dehydrogenase</fullName>
    </recommendedName>
</protein>
<keyword evidence="2" id="KW-0732">Signal</keyword>
<gene>
    <name evidence="3" type="ORF">LX32DRAFT_60427</name>
</gene>